<dbReference type="RefSeq" id="WP_379878184.1">
    <property type="nucleotide sequence ID" value="NZ_JBHUIP010000014.1"/>
</dbReference>
<reference evidence="4" key="1">
    <citation type="journal article" date="2019" name="Int. J. Syst. Evol. Microbiol.">
        <title>The Global Catalogue of Microorganisms (GCM) 10K type strain sequencing project: providing services to taxonomists for standard genome sequencing and annotation.</title>
        <authorList>
            <consortium name="The Broad Institute Genomics Platform"/>
            <consortium name="The Broad Institute Genome Sequencing Center for Infectious Disease"/>
            <person name="Wu L."/>
            <person name="Ma J."/>
        </authorList>
    </citation>
    <scope>NUCLEOTIDE SEQUENCE [LARGE SCALE GENOMIC DNA]</scope>
    <source>
        <strain evidence="4">CGMCC 1.19062</strain>
    </source>
</reference>
<keyword evidence="1" id="KW-0732">Signal</keyword>
<feature type="signal peptide" evidence="1">
    <location>
        <begin position="1"/>
        <end position="19"/>
    </location>
</feature>
<feature type="domain" description="Copper-binding protein MbnP-like" evidence="2">
    <location>
        <begin position="22"/>
        <end position="260"/>
    </location>
</feature>
<dbReference type="EMBL" id="JBHUIP010000014">
    <property type="protein sequence ID" value="MFD2265017.1"/>
    <property type="molecule type" value="Genomic_DNA"/>
</dbReference>
<dbReference type="InterPro" id="IPR046863">
    <property type="entry name" value="MbnP-like_dom"/>
</dbReference>
<evidence type="ECO:0000313" key="4">
    <source>
        <dbReference type="Proteomes" id="UP001597295"/>
    </source>
</evidence>
<organism evidence="3 4">
    <name type="scientific">Lacibacterium aquatile</name>
    <dbReference type="NCBI Taxonomy" id="1168082"/>
    <lineage>
        <taxon>Bacteria</taxon>
        <taxon>Pseudomonadati</taxon>
        <taxon>Pseudomonadota</taxon>
        <taxon>Alphaproteobacteria</taxon>
        <taxon>Rhodospirillales</taxon>
        <taxon>Rhodospirillaceae</taxon>
    </lineage>
</organism>
<dbReference type="InterPro" id="IPR023977">
    <property type="entry name" value="MbnP-like"/>
</dbReference>
<dbReference type="Pfam" id="PF20243">
    <property type="entry name" value="MbnP"/>
    <property type="match status" value="1"/>
</dbReference>
<dbReference type="NCBIfam" id="TIGR04052">
    <property type="entry name" value="MbnP_like_WxW"/>
    <property type="match status" value="1"/>
</dbReference>
<protein>
    <submittedName>
        <fullName evidence="3">MbnP family copper-binding protein</fullName>
    </submittedName>
</protein>
<evidence type="ECO:0000256" key="1">
    <source>
        <dbReference type="SAM" id="SignalP"/>
    </source>
</evidence>
<sequence length="296" mass="31004">MMRSLLAAMAVLCATSAFAADKPVEIRFAAKVGDQPFICGNSYPGIGTSASTVKPSDFRFYVSEIALLKADGSAVPVKLTQDKKWQHRNVALLDFEGKNDGCKGGTAEVNDRAVGTVPEGAYTGIAFTLGLPFELNHADSTIADSPLNLTGLFWSWFSGYKFLRIDMETTGGAGGMAHGSGKDRGFVVHLGSTACKAKGAMAMSGGHAGHGSHGQTGMRAPESCANPNRPRVTLTGFDPAKSTIVADLRTLLSDTNVDTNQPNTPLGCLASADDSDCTGIFAALGLTGTQRFFRAE</sequence>
<gene>
    <name evidence="3" type="ORF">ACFSM5_19085</name>
</gene>
<proteinExistence type="predicted"/>
<evidence type="ECO:0000313" key="3">
    <source>
        <dbReference type="EMBL" id="MFD2265017.1"/>
    </source>
</evidence>
<feature type="chain" id="PRO_5045733383" evidence="1">
    <location>
        <begin position="20"/>
        <end position="296"/>
    </location>
</feature>
<name>A0ABW5DV63_9PROT</name>
<evidence type="ECO:0000259" key="2">
    <source>
        <dbReference type="Pfam" id="PF20243"/>
    </source>
</evidence>
<comment type="caution">
    <text evidence="3">The sequence shown here is derived from an EMBL/GenBank/DDBJ whole genome shotgun (WGS) entry which is preliminary data.</text>
</comment>
<keyword evidence="4" id="KW-1185">Reference proteome</keyword>
<dbReference type="Proteomes" id="UP001597295">
    <property type="component" value="Unassembled WGS sequence"/>
</dbReference>
<accession>A0ABW5DV63</accession>